<evidence type="ECO:0000256" key="1">
    <source>
        <dbReference type="ARBA" id="ARBA00004141"/>
    </source>
</evidence>
<evidence type="ECO:0000256" key="5">
    <source>
        <dbReference type="SAM" id="Phobius"/>
    </source>
</evidence>
<accession>A0A6B2LF33</accession>
<evidence type="ECO:0000256" key="4">
    <source>
        <dbReference type="ARBA" id="ARBA00023136"/>
    </source>
</evidence>
<evidence type="ECO:0000313" key="7">
    <source>
        <dbReference type="EMBL" id="NDV35679.1"/>
    </source>
</evidence>
<organism evidence="7">
    <name type="scientific">Arcella intermedia</name>
    <dbReference type="NCBI Taxonomy" id="1963864"/>
    <lineage>
        <taxon>Eukaryota</taxon>
        <taxon>Amoebozoa</taxon>
        <taxon>Tubulinea</taxon>
        <taxon>Elardia</taxon>
        <taxon>Arcellinida</taxon>
        <taxon>Sphaerothecina</taxon>
        <taxon>Arcellidae</taxon>
        <taxon>Arcella</taxon>
    </lineage>
</organism>
<name>A0A6B2LF33_9EUKA</name>
<keyword evidence="4 5" id="KW-0472">Membrane</keyword>
<feature type="domain" description="Sugar phosphate transporter" evidence="6">
    <location>
        <begin position="1"/>
        <end position="213"/>
    </location>
</feature>
<evidence type="ECO:0000256" key="3">
    <source>
        <dbReference type="ARBA" id="ARBA00022989"/>
    </source>
</evidence>
<keyword evidence="2 5" id="KW-0812">Transmembrane</keyword>
<dbReference type="SUPFAM" id="SSF103481">
    <property type="entry name" value="Multidrug resistance efflux transporter EmrE"/>
    <property type="match status" value="2"/>
</dbReference>
<comment type="subcellular location">
    <subcellularLocation>
        <location evidence="1">Membrane</location>
        <topology evidence="1">Multi-pass membrane protein</topology>
    </subcellularLocation>
</comment>
<sequence length="237" mass="26381">MGHTLTQISLEFIEVSFTNTVKALSPIFTMLLSYLMLRQQFSWNMMLSVVPIIFGVFLSSAVELNFNIVGMLAALLSSICFCYVNIRSKLVVESKVLDEYHVLMYTNFGSTALLFILAFATEWSSLADFTNAHQVVLPSHAYLLIVGFGLFHFFQCITAVSFLAKVSPLSYSIANTFKRVFVIVLSIIYFGNKVSLLNYLGILLSVTGILLYNKATSLQKATISDLSINEKKADCSV</sequence>
<protein>
    <recommendedName>
        <fullName evidence="6">Sugar phosphate transporter domain-containing protein</fullName>
    </recommendedName>
</protein>
<feature type="transmembrane region" description="Helical" evidence="5">
    <location>
        <begin position="68"/>
        <end position="86"/>
    </location>
</feature>
<feature type="transmembrane region" description="Helical" evidence="5">
    <location>
        <begin position="20"/>
        <end position="37"/>
    </location>
</feature>
<dbReference type="EMBL" id="GIBP01006710">
    <property type="protein sequence ID" value="NDV35679.1"/>
    <property type="molecule type" value="Transcribed_RNA"/>
</dbReference>
<evidence type="ECO:0000256" key="2">
    <source>
        <dbReference type="ARBA" id="ARBA00022692"/>
    </source>
</evidence>
<dbReference type="Gene3D" id="1.10.3730.20">
    <property type="match status" value="2"/>
</dbReference>
<evidence type="ECO:0000259" key="6">
    <source>
        <dbReference type="Pfam" id="PF03151"/>
    </source>
</evidence>
<dbReference type="Pfam" id="PF03151">
    <property type="entry name" value="TPT"/>
    <property type="match status" value="1"/>
</dbReference>
<dbReference type="InterPro" id="IPR037185">
    <property type="entry name" value="EmrE-like"/>
</dbReference>
<dbReference type="PANTHER" id="PTHR11132">
    <property type="entry name" value="SOLUTE CARRIER FAMILY 35"/>
    <property type="match status" value="1"/>
</dbReference>
<dbReference type="InterPro" id="IPR050186">
    <property type="entry name" value="TPT_transporter"/>
</dbReference>
<feature type="transmembrane region" description="Helical" evidence="5">
    <location>
        <begin position="141"/>
        <end position="164"/>
    </location>
</feature>
<feature type="transmembrane region" description="Helical" evidence="5">
    <location>
        <begin position="102"/>
        <end position="121"/>
    </location>
</feature>
<proteinExistence type="predicted"/>
<reference evidence="7" key="1">
    <citation type="journal article" date="2020" name="J. Eukaryot. Microbiol.">
        <title>De novo Sequencing, Assembly and Annotation of the Transcriptome for the Free-Living Testate Amoeba Arcella intermedia.</title>
        <authorList>
            <person name="Ribeiro G.M."/>
            <person name="Porfirio-Sousa A.L."/>
            <person name="Maurer-Alcala X.X."/>
            <person name="Katz L.A."/>
            <person name="Lahr D.J.G."/>
        </authorList>
    </citation>
    <scope>NUCLEOTIDE SEQUENCE</scope>
</reference>
<dbReference type="AlphaFoldDB" id="A0A6B2LF33"/>
<dbReference type="GO" id="GO:0016020">
    <property type="term" value="C:membrane"/>
    <property type="evidence" value="ECO:0007669"/>
    <property type="project" value="UniProtKB-SubCell"/>
</dbReference>
<dbReference type="InterPro" id="IPR004853">
    <property type="entry name" value="Sugar_P_trans_dom"/>
</dbReference>
<feature type="transmembrane region" description="Helical" evidence="5">
    <location>
        <begin position="44"/>
        <end position="62"/>
    </location>
</feature>
<keyword evidence="3 5" id="KW-1133">Transmembrane helix</keyword>